<evidence type="ECO:0000259" key="11">
    <source>
        <dbReference type="PROSITE" id="PS52029"/>
    </source>
</evidence>
<dbReference type="PROSITE" id="PS51782">
    <property type="entry name" value="LYSM"/>
    <property type="match status" value="1"/>
</dbReference>
<evidence type="ECO:0000256" key="3">
    <source>
        <dbReference type="ARBA" id="ARBA00022676"/>
    </source>
</evidence>
<evidence type="ECO:0000256" key="1">
    <source>
        <dbReference type="ARBA" id="ARBA00004752"/>
    </source>
</evidence>
<keyword evidence="13" id="KW-1185">Reference proteome</keyword>
<protein>
    <submittedName>
        <fullName evidence="12">LysM peptidoglycan-binding domain-containing protein</fullName>
    </submittedName>
</protein>
<dbReference type="GO" id="GO:0016757">
    <property type="term" value="F:glycosyltransferase activity"/>
    <property type="evidence" value="ECO:0007669"/>
    <property type="project" value="UniProtKB-KW"/>
</dbReference>
<dbReference type="Proteomes" id="UP000308230">
    <property type="component" value="Unassembled WGS sequence"/>
</dbReference>
<comment type="similarity">
    <text evidence="2">Belongs to the YkuD family.</text>
</comment>
<dbReference type="Gene3D" id="2.40.440.10">
    <property type="entry name" value="L,D-transpeptidase catalytic domain-like"/>
    <property type="match status" value="1"/>
</dbReference>
<keyword evidence="3" id="KW-0328">Glycosyltransferase</keyword>
<keyword evidence="7 9" id="KW-0573">Peptidoglycan synthesis</keyword>
<dbReference type="SUPFAM" id="SSF54106">
    <property type="entry name" value="LysM domain"/>
    <property type="match status" value="1"/>
</dbReference>
<dbReference type="GO" id="GO:0005576">
    <property type="term" value="C:extracellular region"/>
    <property type="evidence" value="ECO:0007669"/>
    <property type="project" value="TreeGrafter"/>
</dbReference>
<gene>
    <name evidence="12" type="ORF">FCL54_10540</name>
</gene>
<keyword evidence="4" id="KW-0808">Transferase</keyword>
<evidence type="ECO:0000313" key="13">
    <source>
        <dbReference type="Proteomes" id="UP000308230"/>
    </source>
</evidence>
<name>A0A5R9F513_9BACL</name>
<dbReference type="Pfam" id="PF01476">
    <property type="entry name" value="LysM"/>
    <property type="match status" value="1"/>
</dbReference>
<evidence type="ECO:0000256" key="5">
    <source>
        <dbReference type="ARBA" id="ARBA00022801"/>
    </source>
</evidence>
<dbReference type="CDD" id="cd16913">
    <property type="entry name" value="YkuD_like"/>
    <property type="match status" value="1"/>
</dbReference>
<comment type="pathway">
    <text evidence="1 9">Cell wall biogenesis; peptidoglycan biosynthesis.</text>
</comment>
<evidence type="ECO:0000256" key="8">
    <source>
        <dbReference type="ARBA" id="ARBA00023316"/>
    </source>
</evidence>
<evidence type="ECO:0000259" key="10">
    <source>
        <dbReference type="PROSITE" id="PS51782"/>
    </source>
</evidence>
<keyword evidence="5" id="KW-0378">Hydrolase</keyword>
<evidence type="ECO:0000256" key="2">
    <source>
        <dbReference type="ARBA" id="ARBA00005992"/>
    </source>
</evidence>
<feature type="domain" description="LysM" evidence="10">
    <location>
        <begin position="1"/>
        <end position="45"/>
    </location>
</feature>
<dbReference type="PROSITE" id="PS52029">
    <property type="entry name" value="LD_TPASE"/>
    <property type="match status" value="1"/>
</dbReference>
<dbReference type="UniPathway" id="UPA00219"/>
<dbReference type="PANTHER" id="PTHR30582">
    <property type="entry name" value="L,D-TRANSPEPTIDASE"/>
    <property type="match status" value="1"/>
</dbReference>
<feature type="active site" description="Proton donor/acceptor" evidence="9">
    <location>
        <position position="123"/>
    </location>
</feature>
<reference evidence="12 13" key="1">
    <citation type="submission" date="2019-04" db="EMBL/GenBank/DDBJ databases">
        <title>Bacillus caeni sp. nov., a bacterium isolated from mangrove sediment.</title>
        <authorList>
            <person name="Huang H."/>
            <person name="Mo K."/>
            <person name="Hu Y."/>
        </authorList>
    </citation>
    <scope>NUCLEOTIDE SEQUENCE [LARGE SCALE GENOMIC DNA]</scope>
    <source>
        <strain evidence="12 13">HB172195</strain>
    </source>
</reference>
<keyword evidence="8 9" id="KW-0961">Cell wall biogenesis/degradation</keyword>
<organism evidence="12 13">
    <name type="scientific">Exobacillus caeni</name>
    <dbReference type="NCBI Taxonomy" id="2574798"/>
    <lineage>
        <taxon>Bacteria</taxon>
        <taxon>Bacillati</taxon>
        <taxon>Bacillota</taxon>
        <taxon>Bacilli</taxon>
        <taxon>Bacillales</taxon>
        <taxon>Guptibacillaceae</taxon>
        <taxon>Exobacillus</taxon>
    </lineage>
</organism>
<dbReference type="InterPro" id="IPR018392">
    <property type="entry name" value="LysM"/>
</dbReference>
<dbReference type="GO" id="GO:0071972">
    <property type="term" value="F:peptidoglycan L,D-transpeptidase activity"/>
    <property type="evidence" value="ECO:0007669"/>
    <property type="project" value="TreeGrafter"/>
</dbReference>
<keyword evidence="6 9" id="KW-0133">Cell shape</keyword>
<evidence type="ECO:0000256" key="7">
    <source>
        <dbReference type="ARBA" id="ARBA00022984"/>
    </source>
</evidence>
<dbReference type="InterPro" id="IPR036779">
    <property type="entry name" value="LysM_dom_sf"/>
</dbReference>
<evidence type="ECO:0000256" key="9">
    <source>
        <dbReference type="PROSITE-ProRule" id="PRU01373"/>
    </source>
</evidence>
<dbReference type="GO" id="GO:0008360">
    <property type="term" value="P:regulation of cell shape"/>
    <property type="evidence" value="ECO:0007669"/>
    <property type="project" value="UniProtKB-UniRule"/>
</dbReference>
<comment type="caution">
    <text evidence="12">The sequence shown here is derived from an EMBL/GenBank/DDBJ whole genome shotgun (WGS) entry which is preliminary data.</text>
</comment>
<dbReference type="InterPro" id="IPR005490">
    <property type="entry name" value="LD_TPept_cat_dom"/>
</dbReference>
<dbReference type="PANTHER" id="PTHR30582:SF24">
    <property type="entry name" value="L,D-TRANSPEPTIDASE ERFK_SRFK-RELATED"/>
    <property type="match status" value="1"/>
</dbReference>
<dbReference type="Gene3D" id="3.10.350.10">
    <property type="entry name" value="LysM domain"/>
    <property type="match status" value="1"/>
</dbReference>
<dbReference type="CDD" id="cd00118">
    <property type="entry name" value="LysM"/>
    <property type="match status" value="1"/>
</dbReference>
<dbReference type="EMBL" id="SWLG01000006">
    <property type="protein sequence ID" value="TLS37569.1"/>
    <property type="molecule type" value="Genomic_DNA"/>
</dbReference>
<dbReference type="InterPro" id="IPR038063">
    <property type="entry name" value="Transpep_catalytic_dom"/>
</dbReference>
<dbReference type="RefSeq" id="WP_138126120.1">
    <property type="nucleotide sequence ID" value="NZ_SWLG01000006.1"/>
</dbReference>
<feature type="active site" description="Nucleophile" evidence="9">
    <location>
        <position position="139"/>
    </location>
</feature>
<dbReference type="GO" id="GO:0018104">
    <property type="term" value="P:peptidoglycan-protein cross-linking"/>
    <property type="evidence" value="ECO:0007669"/>
    <property type="project" value="TreeGrafter"/>
</dbReference>
<dbReference type="AlphaFoldDB" id="A0A5R9F513"/>
<feature type="domain" description="L,D-TPase catalytic" evidence="11">
    <location>
        <begin position="56"/>
        <end position="163"/>
    </location>
</feature>
<dbReference type="SUPFAM" id="SSF141523">
    <property type="entry name" value="L,D-transpeptidase catalytic domain-like"/>
    <property type="match status" value="1"/>
</dbReference>
<proteinExistence type="inferred from homology"/>
<dbReference type="GO" id="GO:0071555">
    <property type="term" value="P:cell wall organization"/>
    <property type="evidence" value="ECO:0007669"/>
    <property type="project" value="UniProtKB-UniRule"/>
</dbReference>
<evidence type="ECO:0000256" key="4">
    <source>
        <dbReference type="ARBA" id="ARBA00022679"/>
    </source>
</evidence>
<dbReference type="SMART" id="SM00257">
    <property type="entry name" value="LysM"/>
    <property type="match status" value="1"/>
</dbReference>
<dbReference type="InterPro" id="IPR050979">
    <property type="entry name" value="LD-transpeptidase"/>
</dbReference>
<sequence length="164" mass="18073">MYHIVKPGETLSSIAIDYRISVQAILDANPLPNPNVIFPGQQIIVPGYPNKETIPYSILISLSERRLTLRKNNQVVKVFPVGVGKMLSRTPTGEYIIINKAPNPGGPYGTMWMSISKKGYGIHGTNDPSSIGKYVSKGCIRMYNRDVEELANIVPIGTPVYITK</sequence>
<accession>A0A5R9F513</accession>
<dbReference type="OrthoDB" id="9787225at2"/>
<evidence type="ECO:0000256" key="6">
    <source>
        <dbReference type="ARBA" id="ARBA00022960"/>
    </source>
</evidence>
<dbReference type="Pfam" id="PF03734">
    <property type="entry name" value="YkuD"/>
    <property type="match status" value="1"/>
</dbReference>
<evidence type="ECO:0000313" key="12">
    <source>
        <dbReference type="EMBL" id="TLS37569.1"/>
    </source>
</evidence>